<comment type="caution">
    <text evidence="2">The sequence shown here is derived from an EMBL/GenBank/DDBJ whole genome shotgun (WGS) entry which is preliminary data.</text>
</comment>
<keyword evidence="3" id="KW-1185">Reference proteome</keyword>
<sequence>MIDKLILLGGAILSSHTMSSMAAEHSVDLYNKVYIDVTCSVVKGIATLKFHNMTGTYVNIEGANDKFGIWESDAIKVVQKKSYSEHYTRWEYARKNKFSSYEDNDPISSLVLAPYSKREFDIFYDKEFELKSGDEYVLYLTFSAYINSYPLDFKVFRSNRLLTSSDNCY</sequence>
<accession>A0A0N1EJM3</accession>
<dbReference type="STRING" id="187330.AMS58_15220"/>
<name>A0A0N1EJM3_9GAMM</name>
<feature type="signal peptide" evidence="1">
    <location>
        <begin position="1"/>
        <end position="22"/>
    </location>
</feature>
<keyword evidence="1" id="KW-0732">Signal</keyword>
<gene>
    <name evidence="2" type="ORF">ADS77_10800</name>
</gene>
<organism evidence="2 3">
    <name type="scientific">Pseudoalteromonas porphyrae</name>
    <dbReference type="NCBI Taxonomy" id="187330"/>
    <lineage>
        <taxon>Bacteria</taxon>
        <taxon>Pseudomonadati</taxon>
        <taxon>Pseudomonadota</taxon>
        <taxon>Gammaproteobacteria</taxon>
        <taxon>Alteromonadales</taxon>
        <taxon>Pseudoalteromonadaceae</taxon>
        <taxon>Pseudoalteromonas</taxon>
    </lineage>
</organism>
<evidence type="ECO:0000256" key="1">
    <source>
        <dbReference type="SAM" id="SignalP"/>
    </source>
</evidence>
<evidence type="ECO:0000313" key="3">
    <source>
        <dbReference type="Proteomes" id="UP000037848"/>
    </source>
</evidence>
<dbReference type="AlphaFoldDB" id="A0A0N1EJM3"/>
<dbReference type="PATRIC" id="fig|187330.3.peg.4277"/>
<protein>
    <submittedName>
        <fullName evidence="2">Uncharacterized protein</fullName>
    </submittedName>
</protein>
<dbReference type="OrthoDB" id="6297752at2"/>
<dbReference type="EMBL" id="LHPH01000010">
    <property type="protein sequence ID" value="KPH63162.1"/>
    <property type="molecule type" value="Genomic_DNA"/>
</dbReference>
<evidence type="ECO:0000313" key="2">
    <source>
        <dbReference type="EMBL" id="KPH63162.1"/>
    </source>
</evidence>
<feature type="chain" id="PRO_5005870408" evidence="1">
    <location>
        <begin position="23"/>
        <end position="169"/>
    </location>
</feature>
<dbReference type="RefSeq" id="WP_054205891.1">
    <property type="nucleotide sequence ID" value="NZ_LHPH01000010.1"/>
</dbReference>
<dbReference type="Proteomes" id="UP000037848">
    <property type="component" value="Unassembled WGS sequence"/>
</dbReference>
<proteinExistence type="predicted"/>
<reference evidence="2 3" key="1">
    <citation type="submission" date="2015-08" db="EMBL/GenBank/DDBJ databases">
        <title>Draft Genome Sequence of Pseudoalteromonas porphyrae UCD-SED14.</title>
        <authorList>
            <person name="Coil D.A."/>
            <person name="Jospin G."/>
            <person name="Lee R.D."/>
            <person name="Eisen J.A."/>
        </authorList>
    </citation>
    <scope>NUCLEOTIDE SEQUENCE [LARGE SCALE GENOMIC DNA]</scope>
    <source>
        <strain evidence="2 3">UCD-SED14</strain>
    </source>
</reference>